<sequence length="132" mass="14932">MANALLDLFLSLLLIGSSPWMEREMAGVVIDVHTIELWEGLVAVRDNVLVVVEFASTSCVPCRDIVEDYAKLAAKYTDARFIRADTRRLPEVASRLGIKIEPTFVLFRNGARIYQLIGANMEELDRQIQLHE</sequence>
<feature type="signal peptide" evidence="1">
    <location>
        <begin position="1"/>
        <end position="19"/>
    </location>
</feature>
<dbReference type="PANTHER" id="PTHR10438:SF463">
    <property type="entry name" value="THIOREDOXIN"/>
    <property type="match status" value="1"/>
</dbReference>
<feature type="chain" id="PRO_5024347130" description="Thioredoxin domain-containing protein" evidence="1">
    <location>
        <begin position="20"/>
        <end position="132"/>
    </location>
</feature>
<dbReference type="SUPFAM" id="SSF52833">
    <property type="entry name" value="Thioredoxin-like"/>
    <property type="match status" value="1"/>
</dbReference>
<protein>
    <recommendedName>
        <fullName evidence="2">Thioredoxin domain-containing protein</fullName>
    </recommendedName>
</protein>
<dbReference type="Gramene" id="ONK75740">
    <property type="protein sequence ID" value="ONK75740"/>
    <property type="gene ID" value="A4U43_C03F20040"/>
</dbReference>
<organism evidence="3 4">
    <name type="scientific">Asparagus officinalis</name>
    <name type="common">Garden asparagus</name>
    <dbReference type="NCBI Taxonomy" id="4686"/>
    <lineage>
        <taxon>Eukaryota</taxon>
        <taxon>Viridiplantae</taxon>
        <taxon>Streptophyta</taxon>
        <taxon>Embryophyta</taxon>
        <taxon>Tracheophyta</taxon>
        <taxon>Spermatophyta</taxon>
        <taxon>Magnoliopsida</taxon>
        <taxon>Liliopsida</taxon>
        <taxon>Asparagales</taxon>
        <taxon>Asparagaceae</taxon>
        <taxon>Asparagoideae</taxon>
        <taxon>Asparagus</taxon>
    </lineage>
</organism>
<evidence type="ECO:0000313" key="3">
    <source>
        <dbReference type="EMBL" id="ONK75740.1"/>
    </source>
</evidence>
<evidence type="ECO:0000256" key="1">
    <source>
        <dbReference type="SAM" id="SignalP"/>
    </source>
</evidence>
<keyword evidence="1" id="KW-0732">Signal</keyword>
<evidence type="ECO:0000313" key="4">
    <source>
        <dbReference type="Proteomes" id="UP000243459"/>
    </source>
</evidence>
<name>A0A5P1FGP3_ASPOF</name>
<dbReference type="InterPro" id="IPR013766">
    <property type="entry name" value="Thioredoxin_domain"/>
</dbReference>
<accession>A0A5P1FGP3</accession>
<evidence type="ECO:0000259" key="2">
    <source>
        <dbReference type="Pfam" id="PF00085"/>
    </source>
</evidence>
<proteinExistence type="predicted"/>
<dbReference type="PANTHER" id="PTHR10438">
    <property type="entry name" value="THIOREDOXIN"/>
    <property type="match status" value="1"/>
</dbReference>
<dbReference type="EMBL" id="CM007383">
    <property type="protein sequence ID" value="ONK75740.1"/>
    <property type="molecule type" value="Genomic_DNA"/>
</dbReference>
<dbReference type="InterPro" id="IPR050620">
    <property type="entry name" value="Thioredoxin_H-type-like"/>
</dbReference>
<dbReference type="Gene3D" id="3.40.30.10">
    <property type="entry name" value="Glutaredoxin"/>
    <property type="match status" value="1"/>
</dbReference>
<dbReference type="AlphaFoldDB" id="A0A5P1FGP3"/>
<keyword evidence="4" id="KW-1185">Reference proteome</keyword>
<dbReference type="InterPro" id="IPR036249">
    <property type="entry name" value="Thioredoxin-like_sf"/>
</dbReference>
<dbReference type="OrthoDB" id="10263751at2759"/>
<gene>
    <name evidence="3" type="ORF">A4U43_C03F20040</name>
</gene>
<dbReference type="Pfam" id="PF00085">
    <property type="entry name" value="Thioredoxin"/>
    <property type="match status" value="1"/>
</dbReference>
<reference evidence="4" key="1">
    <citation type="journal article" date="2017" name="Nat. Commun.">
        <title>The asparagus genome sheds light on the origin and evolution of a young Y chromosome.</title>
        <authorList>
            <person name="Harkess A."/>
            <person name="Zhou J."/>
            <person name="Xu C."/>
            <person name="Bowers J.E."/>
            <person name="Van der Hulst R."/>
            <person name="Ayyampalayam S."/>
            <person name="Mercati F."/>
            <person name="Riccardi P."/>
            <person name="McKain M.R."/>
            <person name="Kakrana A."/>
            <person name="Tang H."/>
            <person name="Ray J."/>
            <person name="Groenendijk J."/>
            <person name="Arikit S."/>
            <person name="Mathioni S.M."/>
            <person name="Nakano M."/>
            <person name="Shan H."/>
            <person name="Telgmann-Rauber A."/>
            <person name="Kanno A."/>
            <person name="Yue Z."/>
            <person name="Chen H."/>
            <person name="Li W."/>
            <person name="Chen Y."/>
            <person name="Xu X."/>
            <person name="Zhang Y."/>
            <person name="Luo S."/>
            <person name="Chen H."/>
            <person name="Gao J."/>
            <person name="Mao Z."/>
            <person name="Pires J.C."/>
            <person name="Luo M."/>
            <person name="Kudrna D."/>
            <person name="Wing R.A."/>
            <person name="Meyers B.C."/>
            <person name="Yi K."/>
            <person name="Kong H."/>
            <person name="Lavrijsen P."/>
            <person name="Sunseri F."/>
            <person name="Falavigna A."/>
            <person name="Ye Y."/>
            <person name="Leebens-Mack J.H."/>
            <person name="Chen G."/>
        </authorList>
    </citation>
    <scope>NUCLEOTIDE SEQUENCE [LARGE SCALE GENOMIC DNA]</scope>
    <source>
        <strain evidence="4">cv. DH0086</strain>
    </source>
</reference>
<feature type="domain" description="Thioredoxin" evidence="2">
    <location>
        <begin position="44"/>
        <end position="128"/>
    </location>
</feature>
<dbReference type="CDD" id="cd02947">
    <property type="entry name" value="TRX_family"/>
    <property type="match status" value="1"/>
</dbReference>
<dbReference type="Proteomes" id="UP000243459">
    <property type="component" value="Chromosome 3"/>
</dbReference>